<dbReference type="EMBL" id="BAABHC010000014">
    <property type="protein sequence ID" value="GAA4434252.1"/>
    <property type="molecule type" value="Genomic_DNA"/>
</dbReference>
<comment type="caution">
    <text evidence="1">The sequence shown here is derived from an EMBL/GenBank/DDBJ whole genome shotgun (WGS) entry which is preliminary data.</text>
</comment>
<organism evidence="1 2">
    <name type="scientific">Pontibacter saemangeumensis</name>
    <dbReference type="NCBI Taxonomy" id="1084525"/>
    <lineage>
        <taxon>Bacteria</taxon>
        <taxon>Pseudomonadati</taxon>
        <taxon>Bacteroidota</taxon>
        <taxon>Cytophagia</taxon>
        <taxon>Cytophagales</taxon>
        <taxon>Hymenobacteraceae</taxon>
        <taxon>Pontibacter</taxon>
    </lineage>
</organism>
<reference evidence="2" key="1">
    <citation type="journal article" date="2019" name="Int. J. Syst. Evol. Microbiol.">
        <title>The Global Catalogue of Microorganisms (GCM) 10K type strain sequencing project: providing services to taxonomists for standard genome sequencing and annotation.</title>
        <authorList>
            <consortium name="The Broad Institute Genomics Platform"/>
            <consortium name="The Broad Institute Genome Sequencing Center for Infectious Disease"/>
            <person name="Wu L."/>
            <person name="Ma J."/>
        </authorList>
    </citation>
    <scope>NUCLEOTIDE SEQUENCE [LARGE SCALE GENOMIC DNA]</scope>
    <source>
        <strain evidence="2">JCM 17926</strain>
    </source>
</reference>
<name>A0ABP8LR18_9BACT</name>
<evidence type="ECO:0000313" key="2">
    <source>
        <dbReference type="Proteomes" id="UP001500552"/>
    </source>
</evidence>
<dbReference type="Proteomes" id="UP001500552">
    <property type="component" value="Unassembled WGS sequence"/>
</dbReference>
<sequence>MKEYKHTYQDWVDGNIEPFNFFRLLLSKEMSGEDLGRIGAEQNKAFLHYVDTTFEALKHLFLDEYNNSLLKEELLDDKISGFKLMLDTIRSEHELIVTKALNPGDEGRYELTKSEVDTYLSVTADSRSIEIFVHHFMTDIEDAGIEFEEEEKAPFRYILRSNFYNWLVWFKGQQKSKNNEPNLKINPSVMPKEIANLIGNNKSYTWLGNDDELPKLYKLLKENKLIHTSTTEENFKAVFEAKALQEIKERIKWHDDNASELLYFILQLEGSDGWLIEKGERANYQRLKGCFVKPNGTQFTEKLRQAKQNLKNYGLAPAKKQIIDIIIQQF</sequence>
<accession>A0ABP8LR18</accession>
<keyword evidence="2" id="KW-1185">Reference proteome</keyword>
<gene>
    <name evidence="1" type="ORF">GCM10023188_24980</name>
</gene>
<evidence type="ECO:0000313" key="1">
    <source>
        <dbReference type="EMBL" id="GAA4434252.1"/>
    </source>
</evidence>
<protein>
    <submittedName>
        <fullName evidence="1">Uncharacterized protein</fullName>
    </submittedName>
</protein>
<proteinExistence type="predicted"/>
<dbReference type="RefSeq" id="WP_345159488.1">
    <property type="nucleotide sequence ID" value="NZ_BAABHC010000014.1"/>
</dbReference>